<dbReference type="AlphaFoldDB" id="A0AAW9SHX7"/>
<comment type="caution">
    <text evidence="1">The sequence shown here is derived from an EMBL/GenBank/DDBJ whole genome shotgun (WGS) entry which is preliminary data.</text>
</comment>
<proteinExistence type="predicted"/>
<keyword evidence="2" id="KW-1185">Reference proteome</keyword>
<dbReference type="EMBL" id="JBDKWZ010000014">
    <property type="protein sequence ID" value="MEN7550421.1"/>
    <property type="molecule type" value="Genomic_DNA"/>
</dbReference>
<reference evidence="1 2" key="1">
    <citation type="submission" date="2024-04" db="EMBL/GenBank/DDBJ databases">
        <title>Novel genus in family Flammeovirgaceae.</title>
        <authorList>
            <person name="Nguyen T.H."/>
            <person name="Vuong T.Q."/>
            <person name="Le H."/>
            <person name="Kim S.-G."/>
        </authorList>
    </citation>
    <scope>NUCLEOTIDE SEQUENCE [LARGE SCALE GENOMIC DNA]</scope>
    <source>
        <strain evidence="1 2">JCM 23209</strain>
    </source>
</reference>
<evidence type="ECO:0000313" key="2">
    <source>
        <dbReference type="Proteomes" id="UP001403385"/>
    </source>
</evidence>
<protein>
    <submittedName>
        <fullName evidence="1">Uncharacterized protein</fullName>
    </submittedName>
</protein>
<accession>A0AAW9SHX7</accession>
<dbReference type="RefSeq" id="WP_346823203.1">
    <property type="nucleotide sequence ID" value="NZ_JBDKWZ010000014.1"/>
</dbReference>
<dbReference type="Proteomes" id="UP001403385">
    <property type="component" value="Unassembled WGS sequence"/>
</dbReference>
<evidence type="ECO:0000313" key="1">
    <source>
        <dbReference type="EMBL" id="MEN7550421.1"/>
    </source>
</evidence>
<gene>
    <name evidence="1" type="ORF">AAG747_21055</name>
</gene>
<name>A0AAW9SHX7_9BACT</name>
<sequence>MGVKGVKALKTLKVEVPRDEIFSGFRLKVGIANSSYENVSVAAKSVTGDATRINLANGQTRFTPLRPSTGQPVSEGWNHVVNGHFNRALGNNRSVFSISQTELRGILQSESVINSPLSAVEGGAVR</sequence>
<organism evidence="1 2">
    <name type="scientific">Rapidithrix thailandica</name>
    <dbReference type="NCBI Taxonomy" id="413964"/>
    <lineage>
        <taxon>Bacteria</taxon>
        <taxon>Pseudomonadati</taxon>
        <taxon>Bacteroidota</taxon>
        <taxon>Cytophagia</taxon>
        <taxon>Cytophagales</taxon>
        <taxon>Flammeovirgaceae</taxon>
        <taxon>Rapidithrix</taxon>
    </lineage>
</organism>